<gene>
    <name evidence="2" type="ORF">WR25_11731</name>
</gene>
<keyword evidence="3" id="KW-1185">Reference proteome</keyword>
<dbReference type="EMBL" id="LIAE01008038">
    <property type="protein sequence ID" value="PAV75787.1"/>
    <property type="molecule type" value="Genomic_DNA"/>
</dbReference>
<organism evidence="2 3">
    <name type="scientific">Diploscapter pachys</name>
    <dbReference type="NCBI Taxonomy" id="2018661"/>
    <lineage>
        <taxon>Eukaryota</taxon>
        <taxon>Metazoa</taxon>
        <taxon>Ecdysozoa</taxon>
        <taxon>Nematoda</taxon>
        <taxon>Chromadorea</taxon>
        <taxon>Rhabditida</taxon>
        <taxon>Rhabditina</taxon>
        <taxon>Rhabditomorpha</taxon>
        <taxon>Rhabditoidea</taxon>
        <taxon>Rhabditidae</taxon>
        <taxon>Diploscapter</taxon>
    </lineage>
</organism>
<dbReference type="Proteomes" id="UP000218231">
    <property type="component" value="Unassembled WGS sequence"/>
</dbReference>
<sequence length="341" mass="37167">MDPNSPSTSQMSNGSSSSVATMSPVGATPLPSPVATNGRSLFDQLIYNAATMRDSQISVHDFRDEMSAHLGPIDCVSDLELAYGALMAPMFDRLTAASQSIGLFQSAVAKTQAARAEKIVSQIKTLDEKSKKTKRKESEKDADGGPQTKVVKIASTPYHLYPNMNAPKQEMIIKCPNFRIGNIRAAIIEVLRVGGSRKCDITEAIRRTISAVLTQIIPFECKLKYTTASHCRKDCIPLPRTVLNGITVGIVRSIKLRDDAGSFGFDASRAVSSATWSILVEQLIGKVLKDSPGRRQEDAKCSFNLIEDDEHKAKLKIDIAASDAGWYENEGNEQLQTDSNE</sequence>
<comment type="caution">
    <text evidence="2">The sequence shown here is derived from an EMBL/GenBank/DDBJ whole genome shotgun (WGS) entry which is preliminary data.</text>
</comment>
<evidence type="ECO:0000256" key="1">
    <source>
        <dbReference type="SAM" id="MobiDB-lite"/>
    </source>
</evidence>
<protein>
    <submittedName>
        <fullName evidence="2">Uncharacterized protein</fullName>
    </submittedName>
</protein>
<evidence type="ECO:0000313" key="2">
    <source>
        <dbReference type="EMBL" id="PAV75787.1"/>
    </source>
</evidence>
<name>A0A2A2KPP5_9BILA</name>
<feature type="region of interest" description="Disordered" evidence="1">
    <location>
        <begin position="127"/>
        <end position="147"/>
    </location>
</feature>
<dbReference type="AlphaFoldDB" id="A0A2A2KPP5"/>
<reference evidence="2 3" key="1">
    <citation type="journal article" date="2017" name="Curr. Biol.">
        <title>Genome architecture and evolution of a unichromosomal asexual nematode.</title>
        <authorList>
            <person name="Fradin H."/>
            <person name="Zegar C."/>
            <person name="Gutwein M."/>
            <person name="Lucas J."/>
            <person name="Kovtun M."/>
            <person name="Corcoran D."/>
            <person name="Baugh L.R."/>
            <person name="Kiontke K."/>
            <person name="Gunsalus K."/>
            <person name="Fitch D.H."/>
            <person name="Piano F."/>
        </authorList>
    </citation>
    <scope>NUCLEOTIDE SEQUENCE [LARGE SCALE GENOMIC DNA]</scope>
    <source>
        <strain evidence="2">PF1309</strain>
    </source>
</reference>
<evidence type="ECO:0000313" key="3">
    <source>
        <dbReference type="Proteomes" id="UP000218231"/>
    </source>
</evidence>
<proteinExistence type="predicted"/>
<feature type="compositionally biased region" description="Basic and acidic residues" evidence="1">
    <location>
        <begin position="127"/>
        <end position="143"/>
    </location>
</feature>
<feature type="compositionally biased region" description="Low complexity" evidence="1">
    <location>
        <begin position="1"/>
        <end position="18"/>
    </location>
</feature>
<feature type="region of interest" description="Disordered" evidence="1">
    <location>
        <begin position="1"/>
        <end position="34"/>
    </location>
</feature>
<accession>A0A2A2KPP5</accession>